<sequence length="357" mass="39793">MEDIYFRCPTGVYIVDDSLLKIGEIIKKEGFTKVYLLYGNHLKKNGELEQIIQSLIASGIEFEAQGGIKANPDIEFVRACTVEVKEYAPQAILACGGGSVIDTAKSVANAYYYEGDPLDFNKKTAIPKKALPVACLLTIAAAGSEMSDSCVISDYKTGFKGGFNSPTNRPKFTIMDAALTLEVSPFQTFCGIADIISHSFERYFSPSVADQLSDYLALAAIRECIDLAAVLKQNLKDIEARRQLMLVSSFSHNGWTSFGKSKTRFPCHMVEHEMSGKYPALPHGLGLRFLMPEFLHLNEETLGEKIKKFNHFVFDVNDSSFIHLESFFDNTPLPKDLSEYGISKEELINYQKKLLLK</sequence>
<dbReference type="AlphaFoldDB" id="A0A9D9DA38"/>
<dbReference type="GO" id="GO:0005829">
    <property type="term" value="C:cytosol"/>
    <property type="evidence" value="ECO:0007669"/>
    <property type="project" value="TreeGrafter"/>
</dbReference>
<dbReference type="Pfam" id="PF00465">
    <property type="entry name" value="Fe-ADH"/>
    <property type="match status" value="1"/>
</dbReference>
<dbReference type="Gene3D" id="3.40.50.1970">
    <property type="match status" value="1"/>
</dbReference>
<dbReference type="InterPro" id="IPR044731">
    <property type="entry name" value="BDH-like"/>
</dbReference>
<gene>
    <name evidence="4" type="ORF">IAC78_03780</name>
</gene>
<evidence type="ECO:0000313" key="5">
    <source>
        <dbReference type="Proteomes" id="UP000823629"/>
    </source>
</evidence>
<keyword evidence="1" id="KW-0560">Oxidoreductase</keyword>
<accession>A0A9D9DA38</accession>
<evidence type="ECO:0000313" key="4">
    <source>
        <dbReference type="EMBL" id="MBO8414569.1"/>
    </source>
</evidence>
<dbReference type="Proteomes" id="UP000823629">
    <property type="component" value="Unassembled WGS sequence"/>
</dbReference>
<evidence type="ECO:0000259" key="2">
    <source>
        <dbReference type="Pfam" id="PF00465"/>
    </source>
</evidence>
<comment type="caution">
    <text evidence="4">The sequence shown here is derived from an EMBL/GenBank/DDBJ whole genome shotgun (WGS) entry which is preliminary data.</text>
</comment>
<proteinExistence type="predicted"/>
<dbReference type="GO" id="GO:1990362">
    <property type="term" value="F:butanol dehydrogenase (NAD+) activity"/>
    <property type="evidence" value="ECO:0007669"/>
    <property type="project" value="InterPro"/>
</dbReference>
<dbReference type="GO" id="GO:0008106">
    <property type="term" value="F:alcohol dehydrogenase (NADP+) activity"/>
    <property type="evidence" value="ECO:0007669"/>
    <property type="project" value="TreeGrafter"/>
</dbReference>
<dbReference type="Pfam" id="PF25137">
    <property type="entry name" value="ADH_Fe_C"/>
    <property type="match status" value="1"/>
</dbReference>
<evidence type="ECO:0000259" key="3">
    <source>
        <dbReference type="Pfam" id="PF25137"/>
    </source>
</evidence>
<dbReference type="GO" id="GO:1990002">
    <property type="term" value="F:methylglyoxal reductase (NADPH) (acetol producing) activity"/>
    <property type="evidence" value="ECO:0007669"/>
    <property type="project" value="TreeGrafter"/>
</dbReference>
<dbReference type="InterPro" id="IPR056798">
    <property type="entry name" value="ADH_Fe_C"/>
</dbReference>
<dbReference type="SUPFAM" id="SSF56796">
    <property type="entry name" value="Dehydroquinate synthase-like"/>
    <property type="match status" value="1"/>
</dbReference>
<feature type="domain" description="Fe-containing alcohol dehydrogenase-like C-terminal" evidence="3">
    <location>
        <begin position="193"/>
        <end position="347"/>
    </location>
</feature>
<dbReference type="FunFam" id="3.40.50.1970:FF:000003">
    <property type="entry name" value="Alcohol dehydrogenase, iron-containing"/>
    <property type="match status" value="1"/>
</dbReference>
<organism evidence="4 5">
    <name type="scientific">Candidatus Scatoplasma merdavium</name>
    <dbReference type="NCBI Taxonomy" id="2840932"/>
    <lineage>
        <taxon>Bacteria</taxon>
        <taxon>Bacillati</taxon>
        <taxon>Bacillota</taxon>
        <taxon>Bacilli</taxon>
        <taxon>Bacillales</taxon>
        <taxon>Candidatus Scatoplasma</taxon>
    </lineage>
</organism>
<dbReference type="PANTHER" id="PTHR43633:SF1">
    <property type="entry name" value="ALCOHOL DEHYDROGENASE YQHD"/>
    <property type="match status" value="1"/>
</dbReference>
<feature type="domain" description="Alcohol dehydrogenase iron-type/glycerol dehydrogenase GldA" evidence="2">
    <location>
        <begin position="9"/>
        <end position="176"/>
    </location>
</feature>
<reference evidence="4" key="1">
    <citation type="submission" date="2020-10" db="EMBL/GenBank/DDBJ databases">
        <authorList>
            <person name="Gilroy R."/>
        </authorList>
    </citation>
    <scope>NUCLEOTIDE SEQUENCE</scope>
    <source>
        <strain evidence="4">1748</strain>
    </source>
</reference>
<name>A0A9D9DA38_9BACL</name>
<evidence type="ECO:0000256" key="1">
    <source>
        <dbReference type="ARBA" id="ARBA00023002"/>
    </source>
</evidence>
<protein>
    <submittedName>
        <fullName evidence="4">Iron-containing alcohol dehydrogenase</fullName>
    </submittedName>
</protein>
<dbReference type="GO" id="GO:0046872">
    <property type="term" value="F:metal ion binding"/>
    <property type="evidence" value="ECO:0007669"/>
    <property type="project" value="InterPro"/>
</dbReference>
<dbReference type="EMBL" id="JADING010000108">
    <property type="protein sequence ID" value="MBO8414569.1"/>
    <property type="molecule type" value="Genomic_DNA"/>
</dbReference>
<dbReference type="PANTHER" id="PTHR43633">
    <property type="entry name" value="ALCOHOL DEHYDROGENASE YQHD"/>
    <property type="match status" value="1"/>
</dbReference>
<dbReference type="Gene3D" id="1.20.1090.10">
    <property type="entry name" value="Dehydroquinate synthase-like - alpha domain"/>
    <property type="match status" value="1"/>
</dbReference>
<dbReference type="CDD" id="cd08187">
    <property type="entry name" value="BDH"/>
    <property type="match status" value="1"/>
</dbReference>
<dbReference type="InterPro" id="IPR001670">
    <property type="entry name" value="ADH_Fe/GldA"/>
</dbReference>
<reference evidence="4" key="2">
    <citation type="journal article" date="2021" name="PeerJ">
        <title>Extensive microbial diversity within the chicken gut microbiome revealed by metagenomics and culture.</title>
        <authorList>
            <person name="Gilroy R."/>
            <person name="Ravi A."/>
            <person name="Getino M."/>
            <person name="Pursley I."/>
            <person name="Horton D.L."/>
            <person name="Alikhan N.F."/>
            <person name="Baker D."/>
            <person name="Gharbi K."/>
            <person name="Hall N."/>
            <person name="Watson M."/>
            <person name="Adriaenssens E.M."/>
            <person name="Foster-Nyarko E."/>
            <person name="Jarju S."/>
            <person name="Secka A."/>
            <person name="Antonio M."/>
            <person name="Oren A."/>
            <person name="Chaudhuri R.R."/>
            <person name="La Ragione R."/>
            <person name="Hildebrand F."/>
            <person name="Pallen M.J."/>
        </authorList>
    </citation>
    <scope>NUCLEOTIDE SEQUENCE</scope>
    <source>
        <strain evidence="4">1748</strain>
    </source>
</reference>